<gene>
    <name evidence="1" type="ORF">V8G54_000634</name>
</gene>
<dbReference type="AlphaFoldDB" id="A0AAQ3P6T9"/>
<evidence type="ECO:0000313" key="1">
    <source>
        <dbReference type="EMBL" id="WVZ22090.1"/>
    </source>
</evidence>
<keyword evidence="2" id="KW-1185">Reference proteome</keyword>
<proteinExistence type="predicted"/>
<dbReference type="Proteomes" id="UP001374535">
    <property type="component" value="Chromosome 1"/>
</dbReference>
<organism evidence="1 2">
    <name type="scientific">Vigna mungo</name>
    <name type="common">Black gram</name>
    <name type="synonym">Phaseolus mungo</name>
    <dbReference type="NCBI Taxonomy" id="3915"/>
    <lineage>
        <taxon>Eukaryota</taxon>
        <taxon>Viridiplantae</taxon>
        <taxon>Streptophyta</taxon>
        <taxon>Embryophyta</taxon>
        <taxon>Tracheophyta</taxon>
        <taxon>Spermatophyta</taxon>
        <taxon>Magnoliopsida</taxon>
        <taxon>eudicotyledons</taxon>
        <taxon>Gunneridae</taxon>
        <taxon>Pentapetalae</taxon>
        <taxon>rosids</taxon>
        <taxon>fabids</taxon>
        <taxon>Fabales</taxon>
        <taxon>Fabaceae</taxon>
        <taxon>Papilionoideae</taxon>
        <taxon>50 kb inversion clade</taxon>
        <taxon>NPAAA clade</taxon>
        <taxon>indigoferoid/millettioid clade</taxon>
        <taxon>Phaseoleae</taxon>
        <taxon>Vigna</taxon>
    </lineage>
</organism>
<dbReference type="EMBL" id="CP144700">
    <property type="protein sequence ID" value="WVZ22090.1"/>
    <property type="molecule type" value="Genomic_DNA"/>
</dbReference>
<reference evidence="1 2" key="1">
    <citation type="journal article" date="2023" name="Life. Sci Alliance">
        <title>Evolutionary insights into 3D genome organization and epigenetic landscape of Vigna mungo.</title>
        <authorList>
            <person name="Junaid A."/>
            <person name="Singh B."/>
            <person name="Bhatia S."/>
        </authorList>
    </citation>
    <scope>NUCLEOTIDE SEQUENCE [LARGE SCALE GENOMIC DNA]</scope>
    <source>
        <strain evidence="1">Urdbean</strain>
    </source>
</reference>
<sequence>MFALQELTSYVYLLKLLQHANICSGEYSGAMSSLDSNHEAHKEKKESIIQDDFWAVETSSCDSTADEHIEISSSSSTRARLENRCIPRPDNSILQKTVAGRPQTQKKVSNNAVSHVEVRKPSSCVGKIKIRFFI</sequence>
<name>A0AAQ3P6T9_VIGMU</name>
<protein>
    <submittedName>
        <fullName evidence="1">Uncharacterized protein</fullName>
    </submittedName>
</protein>
<accession>A0AAQ3P6T9</accession>
<evidence type="ECO:0000313" key="2">
    <source>
        <dbReference type="Proteomes" id="UP001374535"/>
    </source>
</evidence>